<evidence type="ECO:0000313" key="2">
    <source>
        <dbReference type="Proteomes" id="UP001206788"/>
    </source>
</evidence>
<sequence length="366" mass="41079">MSTLQELIKAMQKQNEQIQNSFGLNSLQGLAKAISEQSKLQNKLTGVSGLTDIAKSISNQMKTFNTAVLGNSITAQINTMQYPKNQSALLGLTSTLEEIAKTNQKLSDNLSGFASSQLLLSSNLAEIAKSLSQTHLDKFNSIDVALRGISKAYFKNVTISRAWDDIKVAKEANETIANASDDLLSQNKKVTVQDLDNLKQSIVLELYGLVGKTKTEKAKQFIFELITIISFLLTFYSFHKQQVDLSNQDVIEQTRSEIEKMNKELSKKIETELQKLKQIRFARTNVNLRYADKKNSKIIGLVKKGQRITVIEIRHKYILISYIDAETGEPKSGFVVKKYFEKEKRNTARNNGYSACPSGHVPYPNR</sequence>
<comment type="caution">
    <text evidence="1">The sequence shown here is derived from an EMBL/GenBank/DDBJ whole genome shotgun (WGS) entry which is preliminary data.</text>
</comment>
<reference evidence="1 2" key="1">
    <citation type="submission" date="2022-08" db="EMBL/GenBank/DDBJ databases">
        <title>Algoriphagus sp. CAU 1643 isolated from mud.</title>
        <authorList>
            <person name="Kim W."/>
        </authorList>
    </citation>
    <scope>NUCLEOTIDE SEQUENCE [LARGE SCALE GENOMIC DNA]</scope>
    <source>
        <strain evidence="1 2">CAU 1643</strain>
    </source>
</reference>
<evidence type="ECO:0008006" key="3">
    <source>
        <dbReference type="Google" id="ProtNLM"/>
    </source>
</evidence>
<keyword evidence="2" id="KW-1185">Reference proteome</keyword>
<gene>
    <name evidence="1" type="ORF">NY014_10600</name>
</gene>
<accession>A0ABT2G6K6</accession>
<organism evidence="1 2">
    <name type="scientific">Algoriphagus limi</name>
    <dbReference type="NCBI Taxonomy" id="2975273"/>
    <lineage>
        <taxon>Bacteria</taxon>
        <taxon>Pseudomonadati</taxon>
        <taxon>Bacteroidota</taxon>
        <taxon>Cytophagia</taxon>
        <taxon>Cytophagales</taxon>
        <taxon>Cyclobacteriaceae</taxon>
        <taxon>Algoriphagus</taxon>
    </lineage>
</organism>
<protein>
    <recommendedName>
        <fullName evidence="3">SH3 domain-containing protein</fullName>
    </recommendedName>
</protein>
<proteinExistence type="predicted"/>
<dbReference type="Proteomes" id="UP001206788">
    <property type="component" value="Unassembled WGS sequence"/>
</dbReference>
<evidence type="ECO:0000313" key="1">
    <source>
        <dbReference type="EMBL" id="MCS5490884.1"/>
    </source>
</evidence>
<name>A0ABT2G6K6_9BACT</name>
<dbReference type="EMBL" id="JANWGH010000002">
    <property type="protein sequence ID" value="MCS5490884.1"/>
    <property type="molecule type" value="Genomic_DNA"/>
</dbReference>
<dbReference type="RefSeq" id="WP_259414559.1">
    <property type="nucleotide sequence ID" value="NZ_JANWGH010000002.1"/>
</dbReference>
<dbReference type="Gene3D" id="2.30.30.40">
    <property type="entry name" value="SH3 Domains"/>
    <property type="match status" value="1"/>
</dbReference>